<dbReference type="AlphaFoldDB" id="A0A3M0SWA1"/>
<name>A0A3M0SWA1_9CLOT</name>
<keyword evidence="1" id="KW-0175">Coiled coil</keyword>
<accession>A0A3M0SWA1</accession>
<feature type="coiled-coil region" evidence="1">
    <location>
        <begin position="140"/>
        <end position="181"/>
    </location>
</feature>
<proteinExistence type="predicted"/>
<gene>
    <name evidence="2" type="ORF">D9O40_05075</name>
</gene>
<evidence type="ECO:0000313" key="2">
    <source>
        <dbReference type="EMBL" id="RMD02677.1"/>
    </source>
</evidence>
<organism evidence="2 3">
    <name type="scientific">Clostridium autoethanogenum</name>
    <dbReference type="NCBI Taxonomy" id="84023"/>
    <lineage>
        <taxon>Bacteria</taxon>
        <taxon>Bacillati</taxon>
        <taxon>Bacillota</taxon>
        <taxon>Clostridia</taxon>
        <taxon>Eubacteriales</taxon>
        <taxon>Clostridiaceae</taxon>
        <taxon>Clostridium</taxon>
    </lineage>
</organism>
<evidence type="ECO:0000256" key="1">
    <source>
        <dbReference type="SAM" id="Coils"/>
    </source>
</evidence>
<reference evidence="2 3" key="1">
    <citation type="submission" date="2018-10" db="EMBL/GenBank/DDBJ databases">
        <title>Genome-centric metagenomics revealed C2 chemical producing, CO utilizing Clostridium with novel acetogenic gene cluster.</title>
        <authorList>
            <person name="Kang H."/>
            <person name="Park B."/>
            <person name="Choi I.G."/>
            <person name="Chang I.S."/>
        </authorList>
    </citation>
    <scope>NUCLEOTIDE SEQUENCE [LARGE SCALE GENOMIC DNA]</scope>
    <source>
        <strain evidence="2 3">H21-9</strain>
    </source>
</reference>
<evidence type="ECO:0000313" key="3">
    <source>
        <dbReference type="Proteomes" id="UP000277999"/>
    </source>
</evidence>
<sequence>MDNNLLSWIIDQVDKEKLLNICSEKIVISGFRDPKRAPKKCIANKLLKNKEKLFVDLKKYADKLEINDKFKDKTFEEIEKLIDIEYKNEIIELVIYLSTRSKDQYTNLANKVIDLISQKHVETKKCIDEKNLEHENFKKIDDLCKIIKTQQINLNELKKNNNKLLCNNKKLKTKIENYKNNKIKLHYLILTFKQTIEKLKNNIVTKKKKKKKKKN</sequence>
<dbReference type="Proteomes" id="UP000277999">
    <property type="component" value="Unassembled WGS sequence"/>
</dbReference>
<protein>
    <submittedName>
        <fullName evidence="2">Uncharacterized protein</fullName>
    </submittedName>
</protein>
<dbReference type="RefSeq" id="WP_122058090.1">
    <property type="nucleotide sequence ID" value="NZ_RFAQ01000010.1"/>
</dbReference>
<dbReference type="EMBL" id="RFAQ01000010">
    <property type="protein sequence ID" value="RMD02677.1"/>
    <property type="molecule type" value="Genomic_DNA"/>
</dbReference>
<comment type="caution">
    <text evidence="2">The sequence shown here is derived from an EMBL/GenBank/DDBJ whole genome shotgun (WGS) entry which is preliminary data.</text>
</comment>